<dbReference type="InterPro" id="IPR011701">
    <property type="entry name" value="MFS"/>
</dbReference>
<dbReference type="CDD" id="cd06173">
    <property type="entry name" value="MFS_MefA_like"/>
    <property type="match status" value="1"/>
</dbReference>
<comment type="caution">
    <text evidence="8">The sequence shown here is derived from an EMBL/GenBank/DDBJ whole genome shotgun (WGS) entry which is preliminary data.</text>
</comment>
<feature type="transmembrane region" description="Helical" evidence="7">
    <location>
        <begin position="175"/>
        <end position="199"/>
    </location>
</feature>
<dbReference type="GO" id="GO:0005886">
    <property type="term" value="C:plasma membrane"/>
    <property type="evidence" value="ECO:0007669"/>
    <property type="project" value="UniProtKB-SubCell"/>
</dbReference>
<feature type="transmembrane region" description="Helical" evidence="7">
    <location>
        <begin position="368"/>
        <end position="392"/>
    </location>
</feature>
<evidence type="ECO:0000256" key="6">
    <source>
        <dbReference type="SAM" id="MobiDB-lite"/>
    </source>
</evidence>
<proteinExistence type="predicted"/>
<reference evidence="8" key="1">
    <citation type="submission" date="2021-01" db="EMBL/GenBank/DDBJ databases">
        <title>Whole genome shotgun sequence of Actinoplanes nipponensis NBRC 14063.</title>
        <authorList>
            <person name="Komaki H."/>
            <person name="Tamura T."/>
        </authorList>
    </citation>
    <scope>NUCLEOTIDE SEQUENCE</scope>
    <source>
        <strain evidence="8">NBRC 14063</strain>
    </source>
</reference>
<evidence type="ECO:0000313" key="9">
    <source>
        <dbReference type="Proteomes" id="UP000647172"/>
    </source>
</evidence>
<keyword evidence="9" id="KW-1185">Reference proteome</keyword>
<name>A0A919JLT4_9ACTN</name>
<feature type="transmembrane region" description="Helical" evidence="7">
    <location>
        <begin position="329"/>
        <end position="347"/>
    </location>
</feature>
<feature type="transmembrane region" description="Helical" evidence="7">
    <location>
        <begin position="62"/>
        <end position="88"/>
    </location>
</feature>
<feature type="transmembrane region" description="Helical" evidence="7">
    <location>
        <begin position="100"/>
        <end position="120"/>
    </location>
</feature>
<dbReference type="Pfam" id="PF07690">
    <property type="entry name" value="MFS_1"/>
    <property type="match status" value="1"/>
</dbReference>
<evidence type="ECO:0000256" key="7">
    <source>
        <dbReference type="SAM" id="Phobius"/>
    </source>
</evidence>
<accession>A0A919JLT4</accession>
<dbReference type="Gene3D" id="1.20.1250.20">
    <property type="entry name" value="MFS general substrate transporter like domains"/>
    <property type="match status" value="1"/>
</dbReference>
<dbReference type="Proteomes" id="UP000647172">
    <property type="component" value="Unassembled WGS sequence"/>
</dbReference>
<evidence type="ECO:0000256" key="5">
    <source>
        <dbReference type="ARBA" id="ARBA00023136"/>
    </source>
</evidence>
<dbReference type="RefSeq" id="WP_203772145.1">
    <property type="nucleotide sequence ID" value="NZ_BAAAYJ010000099.1"/>
</dbReference>
<comment type="subcellular location">
    <subcellularLocation>
        <location evidence="1">Cell membrane</location>
        <topology evidence="1">Multi-pass membrane protein</topology>
    </subcellularLocation>
</comment>
<feature type="transmembrane region" description="Helical" evidence="7">
    <location>
        <begin position="398"/>
        <end position="418"/>
    </location>
</feature>
<dbReference type="AlphaFoldDB" id="A0A919JLT4"/>
<evidence type="ECO:0000313" key="8">
    <source>
        <dbReference type="EMBL" id="GIE51522.1"/>
    </source>
</evidence>
<gene>
    <name evidence="8" type="ORF">Ani05nite_50560</name>
</gene>
<keyword evidence="3 7" id="KW-0812">Transmembrane</keyword>
<keyword evidence="2" id="KW-1003">Cell membrane</keyword>
<feature type="transmembrane region" description="Helical" evidence="7">
    <location>
        <begin position="242"/>
        <end position="266"/>
    </location>
</feature>
<keyword evidence="4 7" id="KW-1133">Transmembrane helix</keyword>
<dbReference type="GO" id="GO:0022857">
    <property type="term" value="F:transmembrane transporter activity"/>
    <property type="evidence" value="ECO:0007669"/>
    <property type="project" value="InterPro"/>
</dbReference>
<feature type="region of interest" description="Disordered" evidence="6">
    <location>
        <begin position="423"/>
        <end position="448"/>
    </location>
</feature>
<evidence type="ECO:0000256" key="1">
    <source>
        <dbReference type="ARBA" id="ARBA00004651"/>
    </source>
</evidence>
<feature type="transmembrane region" description="Helical" evidence="7">
    <location>
        <begin position="32"/>
        <end position="56"/>
    </location>
</feature>
<feature type="transmembrane region" description="Helical" evidence="7">
    <location>
        <begin position="305"/>
        <end position="323"/>
    </location>
</feature>
<evidence type="ECO:0000256" key="4">
    <source>
        <dbReference type="ARBA" id="ARBA00022989"/>
    </source>
</evidence>
<protein>
    <submittedName>
        <fullName evidence="8">MFS transporter</fullName>
    </submittedName>
</protein>
<dbReference type="EMBL" id="BOMQ01000060">
    <property type="protein sequence ID" value="GIE51522.1"/>
    <property type="molecule type" value="Genomic_DNA"/>
</dbReference>
<evidence type="ECO:0000256" key="3">
    <source>
        <dbReference type="ARBA" id="ARBA00022692"/>
    </source>
</evidence>
<dbReference type="PANTHER" id="PTHR23513">
    <property type="entry name" value="INTEGRAL MEMBRANE EFFLUX PROTEIN-RELATED"/>
    <property type="match status" value="1"/>
</dbReference>
<dbReference type="SUPFAM" id="SSF103473">
    <property type="entry name" value="MFS general substrate transporter"/>
    <property type="match status" value="1"/>
</dbReference>
<evidence type="ECO:0000256" key="2">
    <source>
        <dbReference type="ARBA" id="ARBA00022475"/>
    </source>
</evidence>
<feature type="transmembrane region" description="Helical" evidence="7">
    <location>
        <begin position="272"/>
        <end position="293"/>
    </location>
</feature>
<dbReference type="PANTHER" id="PTHR23513:SF6">
    <property type="entry name" value="MAJOR FACILITATOR SUPERFAMILY ASSOCIATED DOMAIN-CONTAINING PROTEIN"/>
    <property type="match status" value="1"/>
</dbReference>
<dbReference type="InterPro" id="IPR036259">
    <property type="entry name" value="MFS_trans_sf"/>
</dbReference>
<sequence length="448" mass="46766">MTCVPPRAIAVPPQPPAAGRERAAKVDERRFWAAYAISALGSGVGAGALPLVAILMLDASDWQVSLLAVLAGVAGVALVVPLGPWIEFHRKRPVMISADLIRFAALASIPITAWVGVLSYGQLCAAAVVQTAATIAANAASQPYLKTLVPASSRAWVNSRLETTTWTTGALGPPVGGLLVSATSPITSIGIDAISYLLAACGWRRIRQSEPPPSPRAGQRRWLADTVAGWQYIFAHPSLRQLFANAMLFGGCIIASTPLIAVYLLRELHFSAMQYGIALGVPCAAGVAGSLLAPTIIRRAGLGRTLLYAGAARCVWMAPILLAEPTTTGLLLIIASDSALLLCAGIFNPAFATYRMNVTADTHLSRVVGAWAMSSKLVQPTCIAAAGLLAAVAGIRTAIGVLAVVLLACAVLLPWTALRPADGRRRAHGDPGEAPARRPETPRPQGDE</sequence>
<keyword evidence="5 7" id="KW-0472">Membrane</keyword>
<organism evidence="8 9">
    <name type="scientific">Actinoplanes nipponensis</name>
    <dbReference type="NCBI Taxonomy" id="135950"/>
    <lineage>
        <taxon>Bacteria</taxon>
        <taxon>Bacillati</taxon>
        <taxon>Actinomycetota</taxon>
        <taxon>Actinomycetes</taxon>
        <taxon>Micromonosporales</taxon>
        <taxon>Micromonosporaceae</taxon>
        <taxon>Actinoplanes</taxon>
    </lineage>
</organism>